<dbReference type="Pfam" id="PF00692">
    <property type="entry name" value="dUTPase"/>
    <property type="match status" value="1"/>
</dbReference>
<keyword evidence="7" id="KW-0540">Nuclease</keyword>
<accession>A0A8F8KKJ2</accession>
<feature type="region of interest" description="Disordered" evidence="5">
    <location>
        <begin position="1"/>
        <end position="20"/>
    </location>
</feature>
<sequence length="386" mass="42866">MSTEPKNQVETQPQTQPQVQPEVQLTAYQQAPLEVASYISGFLADVKIFADGLPFTEKTYPVESMEGANIFHNMLKSYGVKSVWTVTENDVRNNKHVSSFAVHWTEPETKSNRTPVNDAVLRKLFIRGFLDAVILPNSFAKPVNGMVSDMLNIRINLAETNLIKLMDVYLGEIKVQPVITRSEKDQTITYSFTLQNLNDFLLHTYNGYDQLGASENTMLISKMITQVKGINTNTANVPVSKFSLAMPGAVAPKKNSFGDVGYDLTLIGVAKQMTLDCTLYETGIIVEPAHGWYAEVVPRSSISKTGYMLANGQGIIDPTYRGTIKVALVKLSPTGADLDLTNPEHQRPVQIIFRPYVHHAFIGVEVDEMLKTDRNDKGFGSTNNKN</sequence>
<feature type="domain" description="dUTPase-like" evidence="6">
    <location>
        <begin position="251"/>
        <end position="382"/>
    </location>
</feature>
<proteinExistence type="inferred from homology"/>
<dbReference type="GO" id="GO:0000287">
    <property type="term" value="F:magnesium ion binding"/>
    <property type="evidence" value="ECO:0007669"/>
    <property type="project" value="InterPro"/>
</dbReference>
<protein>
    <recommendedName>
        <fullName evidence="2">dUTP diphosphatase</fullName>
        <ecNumber evidence="2">3.6.1.23</ecNumber>
    </recommendedName>
</protein>
<evidence type="ECO:0000313" key="7">
    <source>
        <dbReference type="EMBL" id="QYA18328.1"/>
    </source>
</evidence>
<gene>
    <name evidence="7" type="ORF">KOM_12_58</name>
</gene>
<dbReference type="PANTHER" id="PTHR11241">
    <property type="entry name" value="DEOXYURIDINE 5'-TRIPHOSPHATE NUCLEOTIDOHYDROLASE"/>
    <property type="match status" value="1"/>
</dbReference>
<dbReference type="InterPro" id="IPR029054">
    <property type="entry name" value="dUTPase-like"/>
</dbReference>
<dbReference type="CDD" id="cd07557">
    <property type="entry name" value="trimeric_dUTPase"/>
    <property type="match status" value="1"/>
</dbReference>
<name>A0A8F8KKJ2_9VIRU</name>
<evidence type="ECO:0000259" key="6">
    <source>
        <dbReference type="Pfam" id="PF00692"/>
    </source>
</evidence>
<keyword evidence="7" id="KW-0255">Endonuclease</keyword>
<dbReference type="GO" id="GO:0004519">
    <property type="term" value="F:endonuclease activity"/>
    <property type="evidence" value="ECO:0007669"/>
    <property type="project" value="UniProtKB-KW"/>
</dbReference>
<reference evidence="7" key="1">
    <citation type="submission" date="2021-06" db="EMBL/GenBank/DDBJ databases">
        <authorList>
            <person name="Rolland C."/>
        </authorList>
    </citation>
    <scope>NUCLEOTIDE SEQUENCE</scope>
    <source>
        <strain evidence="7">347.936635</strain>
    </source>
</reference>
<keyword evidence="4" id="KW-0546">Nucleotide metabolism</keyword>
<organism evidence="7">
    <name type="scientific">Clandestinovirus</name>
    <dbReference type="NCBI Taxonomy" id="2831644"/>
    <lineage>
        <taxon>Viruses</taxon>
    </lineage>
</organism>
<evidence type="ECO:0000256" key="1">
    <source>
        <dbReference type="ARBA" id="ARBA00006581"/>
    </source>
</evidence>
<dbReference type="SUPFAM" id="SSF51283">
    <property type="entry name" value="dUTPase-like"/>
    <property type="match status" value="1"/>
</dbReference>
<feature type="compositionally biased region" description="Low complexity" evidence="5">
    <location>
        <begin position="8"/>
        <end position="20"/>
    </location>
</feature>
<keyword evidence="3" id="KW-0378">Hydrolase</keyword>
<dbReference type="GO" id="GO:0046081">
    <property type="term" value="P:dUTP catabolic process"/>
    <property type="evidence" value="ECO:0007669"/>
    <property type="project" value="InterPro"/>
</dbReference>
<dbReference type="InterPro" id="IPR036157">
    <property type="entry name" value="dUTPase-like_sf"/>
</dbReference>
<evidence type="ECO:0000256" key="4">
    <source>
        <dbReference type="ARBA" id="ARBA00023080"/>
    </source>
</evidence>
<dbReference type="InterPro" id="IPR008181">
    <property type="entry name" value="dUTPase"/>
</dbReference>
<dbReference type="PANTHER" id="PTHR11241:SF0">
    <property type="entry name" value="DEOXYURIDINE 5'-TRIPHOSPHATE NUCLEOTIDOHYDROLASE"/>
    <property type="match status" value="1"/>
</dbReference>
<evidence type="ECO:0000256" key="5">
    <source>
        <dbReference type="SAM" id="MobiDB-lite"/>
    </source>
</evidence>
<evidence type="ECO:0000256" key="3">
    <source>
        <dbReference type="ARBA" id="ARBA00022801"/>
    </source>
</evidence>
<dbReference type="Gene3D" id="2.70.40.10">
    <property type="match status" value="1"/>
</dbReference>
<dbReference type="EMBL" id="MZ420154">
    <property type="protein sequence ID" value="QYA18328.1"/>
    <property type="molecule type" value="Genomic_DNA"/>
</dbReference>
<dbReference type="InterPro" id="IPR033704">
    <property type="entry name" value="dUTPase_trimeric"/>
</dbReference>
<dbReference type="GO" id="GO:0006226">
    <property type="term" value="P:dUMP biosynthetic process"/>
    <property type="evidence" value="ECO:0007669"/>
    <property type="project" value="InterPro"/>
</dbReference>
<comment type="similarity">
    <text evidence="1">Belongs to the dUTPase family.</text>
</comment>
<evidence type="ECO:0000256" key="2">
    <source>
        <dbReference type="ARBA" id="ARBA00012379"/>
    </source>
</evidence>
<dbReference type="GO" id="GO:0004170">
    <property type="term" value="F:dUTP diphosphatase activity"/>
    <property type="evidence" value="ECO:0007669"/>
    <property type="project" value="UniProtKB-EC"/>
</dbReference>
<dbReference type="EC" id="3.6.1.23" evidence="2"/>